<dbReference type="AlphaFoldDB" id="A0A5C6M9F3"/>
<dbReference type="Proteomes" id="UP000321083">
    <property type="component" value="Unassembled WGS sequence"/>
</dbReference>
<dbReference type="EMBL" id="SRHE01000211">
    <property type="protein sequence ID" value="TWW09664.1"/>
    <property type="molecule type" value="Genomic_DNA"/>
</dbReference>
<reference evidence="2 3" key="1">
    <citation type="submission" date="2019-08" db="EMBL/GenBank/DDBJ databases">
        <title>100 year-old enigma solved: identification of Planctomyces bekefii, the type genus and species of the phylum Planctomycetes.</title>
        <authorList>
            <person name="Svetlana D.N."/>
            <person name="Overmann J."/>
        </authorList>
    </citation>
    <scope>NUCLEOTIDE SEQUENCE [LARGE SCALE GENOMIC DNA]</scope>
    <source>
        <strain evidence="2">Phe10_nw2017</strain>
    </source>
</reference>
<accession>A0A5C6M9F3</accession>
<evidence type="ECO:0000313" key="2">
    <source>
        <dbReference type="EMBL" id="TWW09664.1"/>
    </source>
</evidence>
<protein>
    <submittedName>
        <fullName evidence="2">Uncharacterized protein</fullName>
    </submittedName>
</protein>
<proteinExistence type="predicted"/>
<organism evidence="2 3">
    <name type="scientific">Planctomyces bekefii</name>
    <dbReference type="NCBI Taxonomy" id="1653850"/>
    <lineage>
        <taxon>Bacteria</taxon>
        <taxon>Pseudomonadati</taxon>
        <taxon>Planctomycetota</taxon>
        <taxon>Planctomycetia</taxon>
        <taxon>Planctomycetales</taxon>
        <taxon>Planctomycetaceae</taxon>
        <taxon>Planctomyces</taxon>
    </lineage>
</organism>
<feature type="non-terminal residue" evidence="2">
    <location>
        <position position="1"/>
    </location>
</feature>
<reference evidence="2 3" key="2">
    <citation type="submission" date="2019-08" db="EMBL/GenBank/DDBJ databases">
        <authorList>
            <person name="Henke P."/>
        </authorList>
    </citation>
    <scope>NUCLEOTIDE SEQUENCE [LARGE SCALE GENOMIC DNA]</scope>
    <source>
        <strain evidence="2">Phe10_nw2017</strain>
    </source>
</reference>
<feature type="region of interest" description="Disordered" evidence="1">
    <location>
        <begin position="69"/>
        <end position="101"/>
    </location>
</feature>
<sequence>ARSLLRVRAVLAGKAEDLAACGLKPGVQIVYPGEAVGRSGDLFLLYGDRGLPSEPPLLQTFSGVPVDTGGVSGSESGAATVKATASQSVNSPQSENSPEPVDWTENLAISAECFEYLRGLPDRSRPAALRLPYYAGHLESADAEVAGDAWAEFAGAAYADVKANRGLYQPARLREWIADPLMSPERLGLYGLLLGLSGDAGDAEFLRERFLDAETGEFRFGAEGLLGGYLLLTGESGLAEVERQFLGAGGRDTMRLALAQSLDFFRTYEPGVIGHGASSRCMRRLAAGSVLRFTAVTSLARWGDWEAFPELQRLAESELGPIRAVSAGSAEGVRGREQRLSGVRPILEFAEQCVRAGGSVEQVERAEQFLRRVRADYPELQKVAEPEFQAPQ</sequence>
<keyword evidence="3" id="KW-1185">Reference proteome</keyword>
<evidence type="ECO:0000256" key="1">
    <source>
        <dbReference type="SAM" id="MobiDB-lite"/>
    </source>
</evidence>
<gene>
    <name evidence="2" type="ORF">E3A20_12050</name>
</gene>
<feature type="compositionally biased region" description="Polar residues" evidence="1">
    <location>
        <begin position="73"/>
        <end position="97"/>
    </location>
</feature>
<name>A0A5C6M9F3_9PLAN</name>
<comment type="caution">
    <text evidence="2">The sequence shown here is derived from an EMBL/GenBank/DDBJ whole genome shotgun (WGS) entry which is preliminary data.</text>
</comment>
<evidence type="ECO:0000313" key="3">
    <source>
        <dbReference type="Proteomes" id="UP000321083"/>
    </source>
</evidence>